<protein>
    <recommendedName>
        <fullName evidence="3 6">Tubulin-specific chaperone A</fullName>
    </recommendedName>
</protein>
<accession>A0A315VU82</accession>
<reference evidence="7 8" key="1">
    <citation type="journal article" date="2018" name="G3 (Bethesda)">
        <title>A High-Quality Reference Genome for the Invasive Mosquitofish Gambusia affinis Using a Chicago Library.</title>
        <authorList>
            <person name="Hoffberg S.L."/>
            <person name="Troendle N.J."/>
            <person name="Glenn T.C."/>
            <person name="Mahmud O."/>
            <person name="Louha S."/>
            <person name="Chalopin D."/>
            <person name="Bennetzen J.L."/>
            <person name="Mauricio R."/>
        </authorList>
    </citation>
    <scope>NUCLEOTIDE SEQUENCE [LARGE SCALE GENOMIC DNA]</scope>
    <source>
        <strain evidence="7">NE01/NJP1002.9</strain>
        <tissue evidence="7">Muscle</tissue>
    </source>
</reference>
<dbReference type="GO" id="GO:0005829">
    <property type="term" value="C:cytosol"/>
    <property type="evidence" value="ECO:0007669"/>
    <property type="project" value="TreeGrafter"/>
</dbReference>
<dbReference type="Proteomes" id="UP000250572">
    <property type="component" value="Unassembled WGS sequence"/>
</dbReference>
<comment type="subunit">
    <text evidence="5 6">Supercomplex made of cofactors A to E. Cofactors A and D function by capturing and stabilizing tubulin in a quasi-native conformation. Cofactor E binds to the cofactor D-tubulin complex; interaction with cofactor C then causes the release of tubulin polypeptides that are committed to the native state.</text>
</comment>
<comment type="function">
    <text evidence="1">Tubulin-folding protein; involved in the early step of the tubulin folding pathway.</text>
</comment>
<dbReference type="InterPro" id="IPR004226">
    <property type="entry name" value="TBCA"/>
</dbReference>
<dbReference type="AlphaFoldDB" id="A0A315VU82"/>
<dbReference type="STRING" id="33528.ENSGAFP00000004114"/>
<evidence type="ECO:0000256" key="4">
    <source>
        <dbReference type="ARBA" id="ARBA00023186"/>
    </source>
</evidence>
<comment type="similarity">
    <text evidence="2 6">Belongs to the TBCA family.</text>
</comment>
<dbReference type="EMBL" id="NHOQ01001156">
    <property type="protein sequence ID" value="PWA26753.1"/>
    <property type="molecule type" value="Genomic_DNA"/>
</dbReference>
<keyword evidence="4 6" id="KW-0143">Chaperone</keyword>
<keyword evidence="6" id="KW-0963">Cytoplasm</keyword>
<evidence type="ECO:0000256" key="3">
    <source>
        <dbReference type="ARBA" id="ARBA00015002"/>
    </source>
</evidence>
<dbReference type="PANTHER" id="PTHR21500">
    <property type="entry name" value="TUBULIN-SPECIFIC CHAPERONE A"/>
    <property type="match status" value="1"/>
</dbReference>
<comment type="subcellular location">
    <subcellularLocation>
        <location evidence="6">Cytoplasm</location>
        <location evidence="6">Cytoskeleton</location>
    </subcellularLocation>
</comment>
<keyword evidence="6" id="KW-0206">Cytoskeleton</keyword>
<dbReference type="GO" id="GO:0007023">
    <property type="term" value="P:post-chaperonin tubulin folding pathway"/>
    <property type="evidence" value="ECO:0007669"/>
    <property type="project" value="UniProtKB-UniRule"/>
</dbReference>
<evidence type="ECO:0000256" key="2">
    <source>
        <dbReference type="ARBA" id="ARBA00006806"/>
    </source>
</evidence>
<evidence type="ECO:0000256" key="6">
    <source>
        <dbReference type="RuleBase" id="RU364030"/>
    </source>
</evidence>
<dbReference type="GO" id="GO:0007021">
    <property type="term" value="P:tubulin complex assembly"/>
    <property type="evidence" value="ECO:0007669"/>
    <property type="project" value="UniProtKB-UniRule"/>
</dbReference>
<dbReference type="Pfam" id="PF02970">
    <property type="entry name" value="TBCA"/>
    <property type="match status" value="1"/>
</dbReference>
<evidence type="ECO:0000256" key="5">
    <source>
        <dbReference type="ARBA" id="ARBA00026055"/>
    </source>
</evidence>
<dbReference type="GO" id="GO:0005874">
    <property type="term" value="C:microtubule"/>
    <property type="evidence" value="ECO:0007669"/>
    <property type="project" value="UniProtKB-KW"/>
</dbReference>
<dbReference type="InterPro" id="IPR036126">
    <property type="entry name" value="TBCA_sf"/>
</dbReference>
<keyword evidence="8" id="KW-1185">Reference proteome</keyword>
<dbReference type="Gene3D" id="1.20.58.90">
    <property type="match status" value="1"/>
</dbReference>
<evidence type="ECO:0000256" key="1">
    <source>
        <dbReference type="ARBA" id="ARBA00003046"/>
    </source>
</evidence>
<name>A0A315VU82_GAMAF</name>
<comment type="caution">
    <text evidence="7">The sequence shown here is derived from an EMBL/GenBank/DDBJ whole genome shotgun (WGS) entry which is preliminary data.</text>
</comment>
<dbReference type="SUPFAM" id="SSF46988">
    <property type="entry name" value="Tubulin chaperone cofactor A"/>
    <property type="match status" value="1"/>
</dbReference>
<sequence>MAQKYSAREGGRMCVSRAAFSIKPVVAGLFKTSHDPTPHSHCAPKSPSFLHLFLLRMPPSPLQADDITHRRVKTARAEGSRRRYIWCLFKSFLMEAHYDKGLAKEELSYIKEAKQQEEKVERLKAEGGDEFVIKKQVFTFYWFSGFNASHLLMEVLQESRMMVPDCRRRLTVAHADLLQLLETEADLAESEDYKEARKVLDSVKLEG</sequence>
<organism evidence="7 8">
    <name type="scientific">Gambusia affinis</name>
    <name type="common">Western mosquitofish</name>
    <name type="synonym">Heterandria affinis</name>
    <dbReference type="NCBI Taxonomy" id="33528"/>
    <lineage>
        <taxon>Eukaryota</taxon>
        <taxon>Metazoa</taxon>
        <taxon>Chordata</taxon>
        <taxon>Craniata</taxon>
        <taxon>Vertebrata</taxon>
        <taxon>Euteleostomi</taxon>
        <taxon>Actinopterygii</taxon>
        <taxon>Neopterygii</taxon>
        <taxon>Teleostei</taxon>
        <taxon>Neoteleostei</taxon>
        <taxon>Acanthomorphata</taxon>
        <taxon>Ovalentaria</taxon>
        <taxon>Atherinomorphae</taxon>
        <taxon>Cyprinodontiformes</taxon>
        <taxon>Poeciliidae</taxon>
        <taxon>Poeciliinae</taxon>
        <taxon>Gambusia</taxon>
    </lineage>
</organism>
<dbReference type="PANTHER" id="PTHR21500:SF0">
    <property type="entry name" value="TUBULIN-SPECIFIC CHAPERONE A"/>
    <property type="match status" value="1"/>
</dbReference>
<keyword evidence="6" id="KW-0493">Microtubule</keyword>
<evidence type="ECO:0000313" key="7">
    <source>
        <dbReference type="EMBL" id="PWA26753.1"/>
    </source>
</evidence>
<proteinExistence type="inferred from homology"/>
<evidence type="ECO:0000313" key="8">
    <source>
        <dbReference type="Proteomes" id="UP000250572"/>
    </source>
</evidence>
<gene>
    <name evidence="7" type="ORF">CCH79_00001173</name>
</gene>
<dbReference type="GO" id="GO:0048487">
    <property type="term" value="F:beta-tubulin binding"/>
    <property type="evidence" value="ECO:0007669"/>
    <property type="project" value="InterPro"/>
</dbReference>